<protein>
    <submittedName>
        <fullName evidence="2">Uncharacterized protein</fullName>
    </submittedName>
</protein>
<name>A0ABT0Q3Q5_9RHOB</name>
<feature type="transmembrane region" description="Helical" evidence="1">
    <location>
        <begin position="6"/>
        <end position="26"/>
    </location>
</feature>
<evidence type="ECO:0000313" key="3">
    <source>
        <dbReference type="Proteomes" id="UP001203880"/>
    </source>
</evidence>
<accession>A0ABT0Q3Q5</accession>
<gene>
    <name evidence="2" type="ORF">M3P21_13295</name>
</gene>
<evidence type="ECO:0000256" key="1">
    <source>
        <dbReference type="SAM" id="Phobius"/>
    </source>
</evidence>
<keyword evidence="1" id="KW-0812">Transmembrane</keyword>
<organism evidence="2 3">
    <name type="scientific">Ruegeria spongiae</name>
    <dbReference type="NCBI Taxonomy" id="2942209"/>
    <lineage>
        <taxon>Bacteria</taxon>
        <taxon>Pseudomonadati</taxon>
        <taxon>Pseudomonadota</taxon>
        <taxon>Alphaproteobacteria</taxon>
        <taxon>Rhodobacterales</taxon>
        <taxon>Roseobacteraceae</taxon>
        <taxon>Ruegeria</taxon>
    </lineage>
</organism>
<proteinExistence type="predicted"/>
<evidence type="ECO:0000313" key="2">
    <source>
        <dbReference type="EMBL" id="MCL6284504.1"/>
    </source>
</evidence>
<dbReference type="EMBL" id="JAMFMB010000016">
    <property type="protein sequence ID" value="MCL6284504.1"/>
    <property type="molecule type" value="Genomic_DNA"/>
</dbReference>
<dbReference type="RefSeq" id="WP_249710565.1">
    <property type="nucleotide sequence ID" value="NZ_JAMFMB010000016.1"/>
</dbReference>
<sequence length="131" mass="14908">MTEWVIPFASGVIAGLVSAWGAYFLALRRDKEERRRERIISHLIEAYKNLEDATGRKPLPEEKKWRVESSLGAIFLFGSKEAADEAKRLTIEVAVGSGDMLSLLIILRRDLRNELGLEAHEVEPNFLRFDP</sequence>
<reference evidence="2" key="1">
    <citation type="submission" date="2022-05" db="EMBL/GenBank/DDBJ databases">
        <authorList>
            <person name="Park J.-S."/>
        </authorList>
    </citation>
    <scope>NUCLEOTIDE SEQUENCE</scope>
    <source>
        <strain evidence="2">2012CJ41-6</strain>
    </source>
</reference>
<comment type="caution">
    <text evidence="2">The sequence shown here is derived from an EMBL/GenBank/DDBJ whole genome shotgun (WGS) entry which is preliminary data.</text>
</comment>
<keyword evidence="1" id="KW-0472">Membrane</keyword>
<keyword evidence="1" id="KW-1133">Transmembrane helix</keyword>
<dbReference type="Proteomes" id="UP001203880">
    <property type="component" value="Unassembled WGS sequence"/>
</dbReference>
<keyword evidence="3" id="KW-1185">Reference proteome</keyword>